<keyword evidence="2" id="KW-1185">Reference proteome</keyword>
<accession>A0AAV4FNT2</accession>
<reference evidence="1 2" key="1">
    <citation type="journal article" date="2021" name="Elife">
        <title>Chloroplast acquisition without the gene transfer in kleptoplastic sea slugs, Plakobranchus ocellatus.</title>
        <authorList>
            <person name="Maeda T."/>
            <person name="Takahashi S."/>
            <person name="Yoshida T."/>
            <person name="Shimamura S."/>
            <person name="Takaki Y."/>
            <person name="Nagai Y."/>
            <person name="Toyoda A."/>
            <person name="Suzuki Y."/>
            <person name="Arimoto A."/>
            <person name="Ishii H."/>
            <person name="Satoh N."/>
            <person name="Nishiyama T."/>
            <person name="Hasebe M."/>
            <person name="Maruyama T."/>
            <person name="Minagawa J."/>
            <person name="Obokata J."/>
            <person name="Shigenobu S."/>
        </authorList>
    </citation>
    <scope>NUCLEOTIDE SEQUENCE [LARGE SCALE GENOMIC DNA]</scope>
</reference>
<dbReference type="EMBL" id="BMAT01007931">
    <property type="protein sequence ID" value="GFR74490.1"/>
    <property type="molecule type" value="Genomic_DNA"/>
</dbReference>
<evidence type="ECO:0000313" key="2">
    <source>
        <dbReference type="Proteomes" id="UP000762676"/>
    </source>
</evidence>
<dbReference type="Proteomes" id="UP000762676">
    <property type="component" value="Unassembled WGS sequence"/>
</dbReference>
<dbReference type="AlphaFoldDB" id="A0AAV4FNT2"/>
<comment type="caution">
    <text evidence="1">The sequence shown here is derived from an EMBL/GenBank/DDBJ whole genome shotgun (WGS) entry which is preliminary data.</text>
</comment>
<protein>
    <submittedName>
        <fullName evidence="1">Uncharacterized protein</fullName>
    </submittedName>
</protein>
<organism evidence="1 2">
    <name type="scientific">Elysia marginata</name>
    <dbReference type="NCBI Taxonomy" id="1093978"/>
    <lineage>
        <taxon>Eukaryota</taxon>
        <taxon>Metazoa</taxon>
        <taxon>Spiralia</taxon>
        <taxon>Lophotrochozoa</taxon>
        <taxon>Mollusca</taxon>
        <taxon>Gastropoda</taxon>
        <taxon>Heterobranchia</taxon>
        <taxon>Euthyneura</taxon>
        <taxon>Panpulmonata</taxon>
        <taxon>Sacoglossa</taxon>
        <taxon>Placobranchoidea</taxon>
        <taxon>Plakobranchidae</taxon>
        <taxon>Elysia</taxon>
    </lineage>
</organism>
<name>A0AAV4FNT2_9GAST</name>
<proteinExistence type="predicted"/>
<evidence type="ECO:0000313" key="1">
    <source>
        <dbReference type="EMBL" id="GFR74490.1"/>
    </source>
</evidence>
<gene>
    <name evidence="1" type="ORF">ElyMa_003894500</name>
</gene>
<sequence>MELVSTGGENKLKAVSYVDCTFPPTIGHPVVFGDTRSSALSDPICILRHSEHKPPTRTVSSFCCWVNRADAGSATRGRTRKVFAIQEKKLAFIVMLVNVFR</sequence>